<dbReference type="InterPro" id="IPR025875">
    <property type="entry name" value="Leu-rich_rpt_4"/>
</dbReference>
<accession>A0A0T6B653</accession>
<feature type="compositionally biased region" description="Basic and acidic residues" evidence="3">
    <location>
        <begin position="530"/>
        <end position="539"/>
    </location>
</feature>
<keyword evidence="5" id="KW-0732">Signal</keyword>
<organism evidence="6 7">
    <name type="scientific">Oryctes borbonicus</name>
    <dbReference type="NCBI Taxonomy" id="1629725"/>
    <lineage>
        <taxon>Eukaryota</taxon>
        <taxon>Metazoa</taxon>
        <taxon>Ecdysozoa</taxon>
        <taxon>Arthropoda</taxon>
        <taxon>Hexapoda</taxon>
        <taxon>Insecta</taxon>
        <taxon>Pterygota</taxon>
        <taxon>Neoptera</taxon>
        <taxon>Endopterygota</taxon>
        <taxon>Coleoptera</taxon>
        <taxon>Polyphaga</taxon>
        <taxon>Scarabaeiformia</taxon>
        <taxon>Scarabaeidae</taxon>
        <taxon>Dynastinae</taxon>
        <taxon>Oryctes</taxon>
    </lineage>
</organism>
<evidence type="ECO:0000313" key="6">
    <source>
        <dbReference type="EMBL" id="KRT82638.1"/>
    </source>
</evidence>
<dbReference type="PROSITE" id="PS51450">
    <property type="entry name" value="LRR"/>
    <property type="match status" value="2"/>
</dbReference>
<dbReference type="PANTHER" id="PTHR24366:SF96">
    <property type="entry name" value="LEUCINE RICH REPEAT CONTAINING 53"/>
    <property type="match status" value="1"/>
</dbReference>
<dbReference type="InterPro" id="IPR001611">
    <property type="entry name" value="Leu-rich_rpt"/>
</dbReference>
<evidence type="ECO:0008006" key="8">
    <source>
        <dbReference type="Google" id="ProtNLM"/>
    </source>
</evidence>
<dbReference type="SMART" id="SM00365">
    <property type="entry name" value="LRR_SD22"/>
    <property type="match status" value="3"/>
</dbReference>
<keyword evidence="7" id="KW-1185">Reference proteome</keyword>
<feature type="region of interest" description="Disordered" evidence="3">
    <location>
        <begin position="346"/>
        <end position="407"/>
    </location>
</feature>
<dbReference type="Gene3D" id="3.80.10.10">
    <property type="entry name" value="Ribonuclease Inhibitor"/>
    <property type="match status" value="1"/>
</dbReference>
<reference evidence="6 7" key="1">
    <citation type="submission" date="2015-09" db="EMBL/GenBank/DDBJ databases">
        <title>Draft genome of the scarab beetle Oryctes borbonicus.</title>
        <authorList>
            <person name="Meyer J.M."/>
            <person name="Markov G.V."/>
            <person name="Baskaran P."/>
            <person name="Herrmann M."/>
            <person name="Sommer R.J."/>
            <person name="Roedelsperger C."/>
        </authorList>
    </citation>
    <scope>NUCLEOTIDE SEQUENCE [LARGE SCALE GENOMIC DNA]</scope>
    <source>
        <strain evidence="6">OB123</strain>
        <tissue evidence="6">Whole animal</tissue>
    </source>
</reference>
<dbReference type="InterPro" id="IPR032675">
    <property type="entry name" value="LRR_dom_sf"/>
</dbReference>
<feature type="chain" id="PRO_5006668401" description="LRRCT domain-containing protein" evidence="5">
    <location>
        <begin position="23"/>
        <end position="588"/>
    </location>
</feature>
<evidence type="ECO:0000256" key="5">
    <source>
        <dbReference type="SAM" id="SignalP"/>
    </source>
</evidence>
<dbReference type="Proteomes" id="UP000051574">
    <property type="component" value="Unassembled WGS sequence"/>
</dbReference>
<feature type="signal peptide" evidence="5">
    <location>
        <begin position="1"/>
        <end position="22"/>
    </location>
</feature>
<feature type="region of interest" description="Disordered" evidence="3">
    <location>
        <begin position="444"/>
        <end position="548"/>
    </location>
</feature>
<dbReference type="SUPFAM" id="SSF52058">
    <property type="entry name" value="L domain-like"/>
    <property type="match status" value="1"/>
</dbReference>
<feature type="compositionally biased region" description="Basic and acidic residues" evidence="3">
    <location>
        <begin position="498"/>
        <end position="512"/>
    </location>
</feature>
<dbReference type="EMBL" id="LJIG01009659">
    <property type="protein sequence ID" value="KRT82638.1"/>
    <property type="molecule type" value="Genomic_DNA"/>
</dbReference>
<dbReference type="OrthoDB" id="1741314at2759"/>
<comment type="caution">
    <text evidence="6">The sequence shown here is derived from an EMBL/GenBank/DDBJ whole genome shotgun (WGS) entry which is preliminary data.</text>
</comment>
<name>A0A0T6B653_9SCAR</name>
<dbReference type="PANTHER" id="PTHR24366">
    <property type="entry name" value="IG(IMMUNOGLOBULIN) AND LRR(LEUCINE RICH REPEAT) DOMAINS"/>
    <property type="match status" value="1"/>
</dbReference>
<sequence>MKLSSMWGPVCLLWMFAWTVIGAPSMSTVCPENCECFTTQSGLKAHCSSLDFLSKLRPKQIQEITELDVSDLAMKTVDSKLRKLRNLQKLDISNNELEDLKNFPQLSHLTHLYLSHNRIEVFTASDLPKSVKHLDLSSNRITVLTDISKFLPNLREINLNENILMCECDFLKYRDALLRNDVHIVRPANCYKPENLHGISLLSAYCVFGKVTYDDLGQMLADEPGSGEDVSALVAASTSSDFLGFDATENEAVPDDDDLDREYFRTNIDTNSSLSESSDESIEGSGSYIDVTGGSGDGAFVPVSPDPEVPHCYYNCSTPAPSNDTSTNEPPGSIGQELLKIFGDLTGESSSSTTTTTTSSPLVKEVEQQKSSATLQEIVSKERPSENDNIRAAVDAPKESQAKEDVSKKNNTTTYVIVAVLFAAMVVMVVYVVIRRRRSARPINNRRPASNHEIKEIPPPVEMKPLMTPTPRVQTFHKPNPVQAERRPLMNGQNGTNKKGDDEHPVKDETDAGKAPPVENGLDVPEDDEPQVRPKKEDDALLTPGTKRVTIQAKELSSPKSPVLVHRHVGDDGKIISSPVSNNEFKYT</sequence>
<dbReference type="Pfam" id="PF13855">
    <property type="entry name" value="LRR_8"/>
    <property type="match status" value="1"/>
</dbReference>
<evidence type="ECO:0000256" key="2">
    <source>
        <dbReference type="ARBA" id="ARBA00022737"/>
    </source>
</evidence>
<feature type="region of interest" description="Disordered" evidence="3">
    <location>
        <begin position="267"/>
        <end position="290"/>
    </location>
</feature>
<dbReference type="AlphaFoldDB" id="A0A0T6B653"/>
<protein>
    <recommendedName>
        <fullName evidence="8">LRRCT domain-containing protein</fullName>
    </recommendedName>
</protein>
<gene>
    <name evidence="6" type="ORF">AMK59_3775</name>
</gene>
<evidence type="ECO:0000313" key="7">
    <source>
        <dbReference type="Proteomes" id="UP000051574"/>
    </source>
</evidence>
<evidence type="ECO:0000256" key="3">
    <source>
        <dbReference type="SAM" id="MobiDB-lite"/>
    </source>
</evidence>
<feature type="compositionally biased region" description="Basic and acidic residues" evidence="3">
    <location>
        <begin position="396"/>
        <end position="407"/>
    </location>
</feature>
<dbReference type="Pfam" id="PF12799">
    <property type="entry name" value="LRR_4"/>
    <property type="match status" value="1"/>
</dbReference>
<keyword evidence="4" id="KW-0812">Transmembrane</keyword>
<evidence type="ECO:0000256" key="1">
    <source>
        <dbReference type="ARBA" id="ARBA00022614"/>
    </source>
</evidence>
<keyword evidence="2" id="KW-0677">Repeat</keyword>
<feature type="compositionally biased region" description="Basic and acidic residues" evidence="3">
    <location>
        <begin position="379"/>
        <end position="389"/>
    </location>
</feature>
<keyword evidence="1" id="KW-0433">Leucine-rich repeat</keyword>
<feature type="compositionally biased region" description="Low complexity" evidence="3">
    <location>
        <begin position="349"/>
        <end position="360"/>
    </location>
</feature>
<feature type="transmembrane region" description="Helical" evidence="4">
    <location>
        <begin position="415"/>
        <end position="434"/>
    </location>
</feature>
<keyword evidence="4" id="KW-0472">Membrane</keyword>
<proteinExistence type="predicted"/>
<keyword evidence="4" id="KW-1133">Transmembrane helix</keyword>
<evidence type="ECO:0000256" key="4">
    <source>
        <dbReference type="SAM" id="Phobius"/>
    </source>
</evidence>